<evidence type="ECO:0000256" key="2">
    <source>
        <dbReference type="ARBA" id="ARBA00022692"/>
    </source>
</evidence>
<evidence type="ECO:0000313" key="8">
    <source>
        <dbReference type="EMBL" id="HHH14211.1"/>
    </source>
</evidence>
<feature type="non-terminal residue" evidence="8">
    <location>
        <position position="324"/>
    </location>
</feature>
<dbReference type="PANTHER" id="PTHR30518:SF2">
    <property type="entry name" value="ENDOLYTIC MUREIN TRANSGLYCOSYLASE"/>
    <property type="match status" value="1"/>
</dbReference>
<dbReference type="GO" id="GO:0016829">
    <property type="term" value="F:lyase activity"/>
    <property type="evidence" value="ECO:0007669"/>
    <property type="project" value="UniProtKB-KW"/>
</dbReference>
<dbReference type="GO" id="GO:0071555">
    <property type="term" value="P:cell wall organization"/>
    <property type="evidence" value="ECO:0007669"/>
    <property type="project" value="UniProtKB-KW"/>
</dbReference>
<dbReference type="AlphaFoldDB" id="A0A7V5MI10"/>
<accession>A0A7V5MI10</accession>
<gene>
    <name evidence="8" type="primary">mltG</name>
    <name evidence="8" type="ORF">ENJ78_00705</name>
</gene>
<dbReference type="EMBL" id="DRNS01000053">
    <property type="protein sequence ID" value="HHH14211.1"/>
    <property type="molecule type" value="Genomic_DNA"/>
</dbReference>
<keyword evidence="1" id="KW-1003">Cell membrane</keyword>
<evidence type="ECO:0000256" key="6">
    <source>
        <dbReference type="ARBA" id="ARBA00023316"/>
    </source>
</evidence>
<keyword evidence="3 7" id="KW-1133">Transmembrane helix</keyword>
<sequence>MFLKGAKILGVIFLLGLVVVFFLFSVISNTLKQKPKEDLKIEIKPGATKRQALEKVFDKYDINPKKQTLLLAYFYFKPEVQIHAGQYSISKNTPLKEGLDSLKGGTFEESITFLEGWTVEENAVALKKIKGKDFAKEYYLKAKPLIGKLYPDTYKLDLNTTPINLIDRQNQTFLEKTKDLPKRADLDNNEVLILASIVEREARSDEDKKIIAGILIKRYQNDLPLDADATSQYGLAQKKSASFIENCIENDCQPYFWKNNLDLKDIKDGDEYNTRGKLGLPPTPICNPSLKSLQAVLKPQKTDFLYYLTDSKGKTHYARTLKEH</sequence>
<dbReference type="InterPro" id="IPR003770">
    <property type="entry name" value="MLTG-like"/>
</dbReference>
<name>A0A7V5MI10_UNCKA</name>
<evidence type="ECO:0000256" key="7">
    <source>
        <dbReference type="SAM" id="Phobius"/>
    </source>
</evidence>
<keyword evidence="5" id="KW-0456">Lyase</keyword>
<evidence type="ECO:0000256" key="5">
    <source>
        <dbReference type="ARBA" id="ARBA00023239"/>
    </source>
</evidence>
<proteinExistence type="inferred from homology"/>
<dbReference type="Pfam" id="PF02618">
    <property type="entry name" value="YceG"/>
    <property type="match status" value="1"/>
</dbReference>
<dbReference type="Proteomes" id="UP000886106">
    <property type="component" value="Unassembled WGS sequence"/>
</dbReference>
<keyword evidence="2 7" id="KW-0812">Transmembrane</keyword>
<comment type="caution">
    <text evidence="8">The sequence shown here is derived from an EMBL/GenBank/DDBJ whole genome shotgun (WGS) entry which is preliminary data.</text>
</comment>
<keyword evidence="6" id="KW-0961">Cell wall biogenesis/degradation</keyword>
<dbReference type="HAMAP" id="MF_02065">
    <property type="entry name" value="MltG"/>
    <property type="match status" value="1"/>
</dbReference>
<evidence type="ECO:0000256" key="4">
    <source>
        <dbReference type="ARBA" id="ARBA00023136"/>
    </source>
</evidence>
<evidence type="ECO:0000256" key="3">
    <source>
        <dbReference type="ARBA" id="ARBA00022989"/>
    </source>
</evidence>
<keyword evidence="4 7" id="KW-0472">Membrane</keyword>
<feature type="transmembrane region" description="Helical" evidence="7">
    <location>
        <begin position="6"/>
        <end position="27"/>
    </location>
</feature>
<organism evidence="8">
    <name type="scientific">candidate division WWE3 bacterium</name>
    <dbReference type="NCBI Taxonomy" id="2053526"/>
    <lineage>
        <taxon>Bacteria</taxon>
        <taxon>Katanobacteria</taxon>
    </lineage>
</organism>
<protein>
    <submittedName>
        <fullName evidence="8">Endolytic transglycosylase MltG</fullName>
    </submittedName>
</protein>
<reference evidence="8" key="1">
    <citation type="journal article" date="2020" name="mSystems">
        <title>Genome- and Community-Level Interaction Insights into Carbon Utilization and Element Cycling Functions of Hydrothermarchaeota in Hydrothermal Sediment.</title>
        <authorList>
            <person name="Zhou Z."/>
            <person name="Liu Y."/>
            <person name="Xu W."/>
            <person name="Pan J."/>
            <person name="Luo Z.H."/>
            <person name="Li M."/>
        </authorList>
    </citation>
    <scope>NUCLEOTIDE SEQUENCE [LARGE SCALE GENOMIC DNA]</scope>
    <source>
        <strain evidence="8">HyVt-517</strain>
    </source>
</reference>
<dbReference type="NCBIfam" id="TIGR00247">
    <property type="entry name" value="endolytic transglycosylase MltG"/>
    <property type="match status" value="1"/>
</dbReference>
<evidence type="ECO:0000256" key="1">
    <source>
        <dbReference type="ARBA" id="ARBA00022475"/>
    </source>
</evidence>
<dbReference type="PANTHER" id="PTHR30518">
    <property type="entry name" value="ENDOLYTIC MUREIN TRANSGLYCOSYLASE"/>
    <property type="match status" value="1"/>
</dbReference>